<comment type="caution">
    <text evidence="5">The sequence shown here is derived from an EMBL/GenBank/DDBJ whole genome shotgun (WGS) entry which is preliminary data.</text>
</comment>
<sequence length="494" mass="52008">MIRHSARPHRRWAAALALIALPLAACSSTTNYYGADPAVQSAAPVAQGQVAQGQVAQGKAKNVILFVGDGMGISTITAARILDGQQRGETGEENSLSFEKFDNVALVKTYNTDAQVADSAGTASALNTGTKTRIGVINTAPDVPRGDCAAAQGHGMETVAQEALEHGKAVGIVSTARLTHATPAAVYGHNPDRNWESDADMPAEQQALGCTDFAQQLVEFPFDLALGGGSRKFLGTGQGGERKDAGANLPAEWAARTGGTFVADTQAMRKAPLDKPVLGLFSPSHMTYQLDRKPDTSEPTLTEMTAEALRRLSDDRAGYYLMVEGGRIDHGHHAGKAGYALEETIEFARAIQYAVDNTDPDETLILVTADHSHVFTIAGYPKRGNPILGLVHPPASGDEDHPGAANDEAVIADDGQPYTTLGYANGPGAVKGERDEPETGAQAQQQSLVPLGSETHGGEDVALFATGPGSQRVHGVIEQNVVADIMRKAFGWEE</sequence>
<feature type="signal peptide" evidence="4">
    <location>
        <begin position="1"/>
        <end position="27"/>
    </location>
</feature>
<dbReference type="InterPro" id="IPR001952">
    <property type="entry name" value="Alkaline_phosphatase"/>
</dbReference>
<dbReference type="CDD" id="cd16012">
    <property type="entry name" value="ALP"/>
    <property type="match status" value="1"/>
</dbReference>
<protein>
    <submittedName>
        <fullName evidence="5">Alkaline phosphatase</fullName>
        <ecNumber evidence="5">3.1.3.1</ecNumber>
    </submittedName>
</protein>
<dbReference type="PANTHER" id="PTHR11596">
    <property type="entry name" value="ALKALINE PHOSPHATASE"/>
    <property type="match status" value="1"/>
</dbReference>
<evidence type="ECO:0000256" key="1">
    <source>
        <dbReference type="ARBA" id="ARBA00022553"/>
    </source>
</evidence>
<evidence type="ECO:0000256" key="2">
    <source>
        <dbReference type="RuleBase" id="RU003946"/>
    </source>
</evidence>
<dbReference type="InterPro" id="IPR017850">
    <property type="entry name" value="Alkaline_phosphatase_core_sf"/>
</dbReference>
<evidence type="ECO:0000313" key="6">
    <source>
        <dbReference type="Proteomes" id="UP000759298"/>
    </source>
</evidence>
<comment type="similarity">
    <text evidence="2">Belongs to the alkaline phosphatase family.</text>
</comment>
<dbReference type="Gene3D" id="3.40.720.10">
    <property type="entry name" value="Alkaline Phosphatase, subunit A"/>
    <property type="match status" value="1"/>
</dbReference>
<dbReference type="PRINTS" id="PR00113">
    <property type="entry name" value="ALKPHPHTASE"/>
</dbReference>
<gene>
    <name evidence="5" type="ORF">KYN89_08120</name>
</gene>
<keyword evidence="4" id="KW-0732">Signal</keyword>
<name>A0ABS7PEV7_9SPHN</name>
<feature type="region of interest" description="Disordered" evidence="3">
    <location>
        <begin position="425"/>
        <end position="444"/>
    </location>
</feature>
<dbReference type="PANTHER" id="PTHR11596:SF5">
    <property type="entry name" value="ALKALINE PHOSPHATASE"/>
    <property type="match status" value="1"/>
</dbReference>
<dbReference type="Pfam" id="PF00245">
    <property type="entry name" value="Alk_phosphatase"/>
    <property type="match status" value="1"/>
</dbReference>
<evidence type="ECO:0000256" key="4">
    <source>
        <dbReference type="SAM" id="SignalP"/>
    </source>
</evidence>
<proteinExistence type="inferred from homology"/>
<dbReference type="EMBL" id="JAHWXP010000002">
    <property type="protein sequence ID" value="MBY8337013.1"/>
    <property type="molecule type" value="Genomic_DNA"/>
</dbReference>
<accession>A0ABS7PEV7</accession>
<dbReference type="Proteomes" id="UP000759298">
    <property type="component" value="Unassembled WGS sequence"/>
</dbReference>
<dbReference type="RefSeq" id="WP_222824601.1">
    <property type="nucleotide sequence ID" value="NZ_JAHWXP010000002.1"/>
</dbReference>
<dbReference type="SUPFAM" id="SSF53649">
    <property type="entry name" value="Alkaline phosphatase-like"/>
    <property type="match status" value="1"/>
</dbReference>
<keyword evidence="1" id="KW-0597">Phosphoprotein</keyword>
<dbReference type="EC" id="3.1.3.1" evidence="5"/>
<dbReference type="SMART" id="SM00098">
    <property type="entry name" value="alkPPc"/>
    <property type="match status" value="1"/>
</dbReference>
<evidence type="ECO:0000256" key="3">
    <source>
        <dbReference type="SAM" id="MobiDB-lite"/>
    </source>
</evidence>
<dbReference type="GO" id="GO:0004035">
    <property type="term" value="F:alkaline phosphatase activity"/>
    <property type="evidence" value="ECO:0007669"/>
    <property type="project" value="UniProtKB-EC"/>
</dbReference>
<feature type="chain" id="PRO_5045445552" evidence="4">
    <location>
        <begin position="28"/>
        <end position="494"/>
    </location>
</feature>
<keyword evidence="6" id="KW-1185">Reference proteome</keyword>
<reference evidence="5 6" key="1">
    <citation type="submission" date="2021-07" db="EMBL/GenBank/DDBJ databases">
        <title>Alteriqipengyuania abyssalis NZ-12B nov, sp.nov isolated from deep sea sponge in pacific ocean.</title>
        <authorList>
            <person name="Tareen S."/>
            <person name="Wink J."/>
        </authorList>
    </citation>
    <scope>NUCLEOTIDE SEQUENCE [LARGE SCALE GENOMIC DNA]</scope>
    <source>
        <strain evidence="5 6">NZ-12B</strain>
    </source>
</reference>
<evidence type="ECO:0000313" key="5">
    <source>
        <dbReference type="EMBL" id="MBY8337013.1"/>
    </source>
</evidence>
<keyword evidence="5" id="KW-0378">Hydrolase</keyword>
<organism evidence="5 6">
    <name type="scientific">Alteriqipengyuania abyssalis</name>
    <dbReference type="NCBI Taxonomy" id="2860200"/>
    <lineage>
        <taxon>Bacteria</taxon>
        <taxon>Pseudomonadati</taxon>
        <taxon>Pseudomonadota</taxon>
        <taxon>Alphaproteobacteria</taxon>
        <taxon>Sphingomonadales</taxon>
        <taxon>Erythrobacteraceae</taxon>
        <taxon>Alteriqipengyuania</taxon>
    </lineage>
</organism>